<dbReference type="AlphaFoldDB" id="A0AA88XYP4"/>
<dbReference type="EMBL" id="VSWD01000008">
    <property type="protein sequence ID" value="KAK3094423.1"/>
    <property type="molecule type" value="Genomic_DNA"/>
</dbReference>
<sequence length="307" mass="34356">MNESCLRMCTNVPSTQFLRDSGRYKMTTIRCSRSGAIFLTIVQYLFFAIVTSLLHVLAGEASWIGRKLLSTTESSTLTTLEMTDETTSEDPNVAAATADNSSFYVETSKSQYPNTLWGKIAEFYSDKNNMAMYLVLPSIVLIYGGCCLIYCIAKCRRYCKKKKYSKQKEPLIKDTDDTPVKERPRTPRNKVAPCNASVSSVKVIVQEIDDIDNSGKNQATAKSPPPPYEYRGKRRQGESTAFGGPAKPGYPYQRGTPVRGQSGRGRDDPAARNAEMKAYFMARHLLQFEEGMYEPSGKKQRLVFTAN</sequence>
<comment type="caution">
    <text evidence="3">The sequence shown here is derived from an EMBL/GenBank/DDBJ whole genome shotgun (WGS) entry which is preliminary data.</text>
</comment>
<proteinExistence type="predicted"/>
<reference evidence="3" key="1">
    <citation type="submission" date="2019-08" db="EMBL/GenBank/DDBJ databases">
        <title>The improved chromosome-level genome for the pearl oyster Pinctada fucata martensii using PacBio sequencing and Hi-C.</title>
        <authorList>
            <person name="Zheng Z."/>
        </authorList>
    </citation>
    <scope>NUCLEOTIDE SEQUENCE</scope>
    <source>
        <strain evidence="3">ZZ-2019</strain>
        <tissue evidence="3">Adductor muscle</tissue>
    </source>
</reference>
<evidence type="ECO:0000256" key="2">
    <source>
        <dbReference type="SAM" id="Phobius"/>
    </source>
</evidence>
<accession>A0AA88XYP4</accession>
<keyword evidence="4" id="KW-1185">Reference proteome</keyword>
<protein>
    <submittedName>
        <fullName evidence="3">Uncharacterized protein</fullName>
    </submittedName>
</protein>
<feature type="transmembrane region" description="Helical" evidence="2">
    <location>
        <begin position="35"/>
        <end position="58"/>
    </location>
</feature>
<dbReference type="Proteomes" id="UP001186944">
    <property type="component" value="Unassembled WGS sequence"/>
</dbReference>
<evidence type="ECO:0000313" key="3">
    <source>
        <dbReference type="EMBL" id="KAK3094423.1"/>
    </source>
</evidence>
<evidence type="ECO:0000313" key="4">
    <source>
        <dbReference type="Proteomes" id="UP001186944"/>
    </source>
</evidence>
<keyword evidence="2" id="KW-0812">Transmembrane</keyword>
<organism evidence="3 4">
    <name type="scientific">Pinctada imbricata</name>
    <name type="common">Atlantic pearl-oyster</name>
    <name type="synonym">Pinctada martensii</name>
    <dbReference type="NCBI Taxonomy" id="66713"/>
    <lineage>
        <taxon>Eukaryota</taxon>
        <taxon>Metazoa</taxon>
        <taxon>Spiralia</taxon>
        <taxon>Lophotrochozoa</taxon>
        <taxon>Mollusca</taxon>
        <taxon>Bivalvia</taxon>
        <taxon>Autobranchia</taxon>
        <taxon>Pteriomorphia</taxon>
        <taxon>Pterioida</taxon>
        <taxon>Pterioidea</taxon>
        <taxon>Pteriidae</taxon>
        <taxon>Pinctada</taxon>
    </lineage>
</organism>
<keyword evidence="2" id="KW-1133">Transmembrane helix</keyword>
<feature type="transmembrane region" description="Helical" evidence="2">
    <location>
        <begin position="131"/>
        <end position="153"/>
    </location>
</feature>
<feature type="region of interest" description="Disordered" evidence="1">
    <location>
        <begin position="212"/>
        <end position="269"/>
    </location>
</feature>
<feature type="compositionally biased region" description="Basic and acidic residues" evidence="1">
    <location>
        <begin position="174"/>
        <end position="185"/>
    </location>
</feature>
<keyword evidence="2" id="KW-0472">Membrane</keyword>
<feature type="region of interest" description="Disordered" evidence="1">
    <location>
        <begin position="174"/>
        <end position="194"/>
    </location>
</feature>
<gene>
    <name evidence="3" type="ORF">FSP39_001583</name>
</gene>
<name>A0AA88XYP4_PINIB</name>
<evidence type="ECO:0000256" key="1">
    <source>
        <dbReference type="SAM" id="MobiDB-lite"/>
    </source>
</evidence>